<dbReference type="FunFam" id="1.20.1280.290:FF:000003">
    <property type="entry name" value="Bidirectional sugar transporter SWEET"/>
    <property type="match status" value="1"/>
</dbReference>
<dbReference type="GO" id="GO:0032588">
    <property type="term" value="C:trans-Golgi network membrane"/>
    <property type="evidence" value="ECO:0007669"/>
    <property type="project" value="EnsemblPlants"/>
</dbReference>
<name>A0A0A0LMX6_CUCSA</name>
<reference evidence="11 12" key="1">
    <citation type="journal article" date="2009" name="Nat. Genet.">
        <title>The genome of the cucumber, Cucumis sativus L.</title>
        <authorList>
            <person name="Huang S."/>
            <person name="Li R."/>
            <person name="Zhang Z."/>
            <person name="Li L."/>
            <person name="Gu X."/>
            <person name="Fan W."/>
            <person name="Lucas W.J."/>
            <person name="Wang X."/>
            <person name="Xie B."/>
            <person name="Ni P."/>
            <person name="Ren Y."/>
            <person name="Zhu H."/>
            <person name="Li J."/>
            <person name="Lin K."/>
            <person name="Jin W."/>
            <person name="Fei Z."/>
            <person name="Li G."/>
            <person name="Staub J."/>
            <person name="Kilian A."/>
            <person name="van der Vossen E.A."/>
            <person name="Wu Y."/>
            <person name="Guo J."/>
            <person name="He J."/>
            <person name="Jia Z."/>
            <person name="Ren Y."/>
            <person name="Tian G."/>
            <person name="Lu Y."/>
            <person name="Ruan J."/>
            <person name="Qian W."/>
            <person name="Wang M."/>
            <person name="Huang Q."/>
            <person name="Li B."/>
            <person name="Xuan Z."/>
            <person name="Cao J."/>
            <person name="Asan"/>
            <person name="Wu Z."/>
            <person name="Zhang J."/>
            <person name="Cai Q."/>
            <person name="Bai Y."/>
            <person name="Zhao B."/>
            <person name="Han Y."/>
            <person name="Li Y."/>
            <person name="Li X."/>
            <person name="Wang S."/>
            <person name="Shi Q."/>
            <person name="Liu S."/>
            <person name="Cho W.K."/>
            <person name="Kim J.Y."/>
            <person name="Xu Y."/>
            <person name="Heller-Uszynska K."/>
            <person name="Miao H."/>
            <person name="Cheng Z."/>
            <person name="Zhang S."/>
            <person name="Wu J."/>
            <person name="Yang Y."/>
            <person name="Kang H."/>
            <person name="Li M."/>
            <person name="Liang H."/>
            <person name="Ren X."/>
            <person name="Shi Z."/>
            <person name="Wen M."/>
            <person name="Jian M."/>
            <person name="Yang H."/>
            <person name="Zhang G."/>
            <person name="Yang Z."/>
            <person name="Chen R."/>
            <person name="Liu S."/>
            <person name="Li J."/>
            <person name="Ma L."/>
            <person name="Liu H."/>
            <person name="Zhou Y."/>
            <person name="Zhao J."/>
            <person name="Fang X."/>
            <person name="Li G."/>
            <person name="Fang L."/>
            <person name="Li Y."/>
            <person name="Liu D."/>
            <person name="Zheng H."/>
            <person name="Zhang Y."/>
            <person name="Qin N."/>
            <person name="Li Z."/>
            <person name="Yang G."/>
            <person name="Yang S."/>
            <person name="Bolund L."/>
            <person name="Kristiansen K."/>
            <person name="Zheng H."/>
            <person name="Li S."/>
            <person name="Zhang X."/>
            <person name="Yang H."/>
            <person name="Wang J."/>
            <person name="Sun R."/>
            <person name="Zhang B."/>
            <person name="Jiang S."/>
            <person name="Wang J."/>
            <person name="Du Y."/>
            <person name="Li S."/>
        </authorList>
    </citation>
    <scope>NUCLEOTIDE SEQUENCE [LARGE SCALE GENOMIC DNA]</scope>
    <source>
        <strain evidence="12">cv. 9930</strain>
    </source>
</reference>
<evidence type="ECO:0000313" key="12">
    <source>
        <dbReference type="Proteomes" id="UP000029981"/>
    </source>
</evidence>
<feature type="transmembrane region" description="Helical" evidence="10">
    <location>
        <begin position="164"/>
        <end position="186"/>
    </location>
</feature>
<dbReference type="GO" id="GO:0008515">
    <property type="term" value="F:sucrose transmembrane transporter activity"/>
    <property type="evidence" value="ECO:0007669"/>
    <property type="project" value="EnsemblPlants"/>
</dbReference>
<evidence type="ECO:0000256" key="6">
    <source>
        <dbReference type="ARBA" id="ARBA00022692"/>
    </source>
</evidence>
<evidence type="ECO:0000256" key="8">
    <source>
        <dbReference type="ARBA" id="ARBA00022989"/>
    </source>
</evidence>
<protein>
    <recommendedName>
        <fullName evidence="10">Bidirectional sugar transporter SWEET</fullName>
    </recommendedName>
</protein>
<comment type="subcellular location">
    <subcellularLocation>
        <location evidence="1 10">Cell membrane</location>
        <topology evidence="1 10">Multi-pass membrane protein</topology>
    </subcellularLocation>
</comment>
<dbReference type="GO" id="GO:0016020">
    <property type="term" value="C:membrane"/>
    <property type="evidence" value="ECO:0000318"/>
    <property type="project" value="GO_Central"/>
</dbReference>
<evidence type="ECO:0000256" key="4">
    <source>
        <dbReference type="ARBA" id="ARBA00022475"/>
    </source>
</evidence>
<reference evidence="11 12" key="3">
    <citation type="journal article" date="2010" name="BMC Genomics">
        <title>Transcriptome sequencing and comparative analysis of cucumber flowers with different sex types.</title>
        <authorList>
            <person name="Guo S."/>
            <person name="Zheng Y."/>
            <person name="Joung J.G."/>
            <person name="Liu S."/>
            <person name="Zhang Z."/>
            <person name="Crasta O.R."/>
            <person name="Sobral B.W."/>
            <person name="Xu Y."/>
            <person name="Huang S."/>
            <person name="Fei Z."/>
        </authorList>
    </citation>
    <scope>NUCLEOTIDE SEQUENCE [LARGE SCALE GENOMIC DNA]</scope>
    <source>
        <strain evidence="12">cv. 9930</strain>
    </source>
</reference>
<dbReference type="OrthoDB" id="409725at2759"/>
<evidence type="ECO:0000256" key="9">
    <source>
        <dbReference type="ARBA" id="ARBA00023136"/>
    </source>
</evidence>
<evidence type="ECO:0000313" key="11">
    <source>
        <dbReference type="EMBL" id="KGN61326.1"/>
    </source>
</evidence>
<keyword evidence="3 10" id="KW-0813">Transport</keyword>
<dbReference type="GO" id="GO:0008643">
    <property type="term" value="P:carbohydrate transport"/>
    <property type="evidence" value="ECO:0000318"/>
    <property type="project" value="GO_Central"/>
</dbReference>
<sequence length="262" mass="29886">MNGLSVHQLQFIFGLLGNIISFLVFLAPMPTFWTIYKKKTSEGFQSIPYVVALMSAMLLLYYAALKTNAYLLVSINSFGCVIEVIYIALYLFYAPKKQKIFTLKLFIIFNLGFSGVMVGGTMFFLHGMKRTNAVGWICAAFNLSVFASPLSIMKRVITTKSVEYMPFSLSFFLTLSATMWFFYGFFIKDLFIALPNVVGFLLGMVQMIMYMIYKDSKGKVEEKLEEGAKFCEEDDQTLSIVKTQSETKEINMAETNHYKIHE</sequence>
<dbReference type="Pfam" id="PF03083">
    <property type="entry name" value="MtN3_slv"/>
    <property type="match status" value="2"/>
</dbReference>
<dbReference type="GO" id="GO:0071836">
    <property type="term" value="P:nectar secretion"/>
    <property type="evidence" value="ECO:0007669"/>
    <property type="project" value="EnsemblPlants"/>
</dbReference>
<feature type="transmembrane region" description="Helical" evidence="10">
    <location>
        <begin position="70"/>
        <end position="93"/>
    </location>
</feature>
<dbReference type="STRING" id="3659.A0A0A0LMX6"/>
<dbReference type="Gramene" id="KGN61326">
    <property type="protein sequence ID" value="KGN61326"/>
    <property type="gene ID" value="Csa_2G083730"/>
</dbReference>
<keyword evidence="4" id="KW-1003">Cell membrane</keyword>
<feature type="transmembrane region" description="Helical" evidence="10">
    <location>
        <begin position="192"/>
        <end position="213"/>
    </location>
</feature>
<comment type="function">
    <text evidence="10">Mediates both low-affinity uptake and efflux of sugar across the membrane.</text>
</comment>
<feature type="transmembrane region" description="Helical" evidence="10">
    <location>
        <begin position="47"/>
        <end position="64"/>
    </location>
</feature>
<dbReference type="OMA" id="FIMLPNV"/>
<reference evidence="11 12" key="2">
    <citation type="journal article" date="2009" name="PLoS ONE">
        <title>An integrated genetic and cytogenetic map of the cucumber genome.</title>
        <authorList>
            <person name="Ren Y."/>
            <person name="Zhang Z."/>
            <person name="Liu J."/>
            <person name="Staub J.E."/>
            <person name="Han Y."/>
            <person name="Cheng Z."/>
            <person name="Li X."/>
            <person name="Lu J."/>
            <person name="Miao H."/>
            <person name="Kang H."/>
            <person name="Xie B."/>
            <person name="Gu X."/>
            <person name="Wang X."/>
            <person name="Du Y."/>
            <person name="Jin W."/>
            <person name="Huang S."/>
        </authorList>
    </citation>
    <scope>NUCLEOTIDE SEQUENCE [LARGE SCALE GENOMIC DNA]</scope>
    <source>
        <strain evidence="12">cv. 9930</strain>
    </source>
</reference>
<feature type="transmembrane region" description="Helical" evidence="10">
    <location>
        <begin position="12"/>
        <end position="35"/>
    </location>
</feature>
<feature type="transmembrane region" description="Helical" evidence="10">
    <location>
        <begin position="105"/>
        <end position="127"/>
    </location>
</feature>
<dbReference type="PANTHER" id="PTHR10791">
    <property type="entry name" value="RAG1-ACTIVATING PROTEIN 1"/>
    <property type="match status" value="1"/>
</dbReference>
<dbReference type="InterPro" id="IPR004316">
    <property type="entry name" value="SWEET_rpt"/>
</dbReference>
<evidence type="ECO:0000256" key="7">
    <source>
        <dbReference type="ARBA" id="ARBA00022737"/>
    </source>
</evidence>
<accession>A0A0A0LMX6</accession>
<evidence type="ECO:0000256" key="5">
    <source>
        <dbReference type="ARBA" id="ARBA00022597"/>
    </source>
</evidence>
<evidence type="ECO:0000256" key="2">
    <source>
        <dbReference type="ARBA" id="ARBA00007809"/>
    </source>
</evidence>
<dbReference type="AlphaFoldDB" id="A0A0A0LMX6"/>
<dbReference type="InterPro" id="IPR047664">
    <property type="entry name" value="SWEET"/>
</dbReference>
<keyword evidence="5 10" id="KW-0762">Sugar transport</keyword>
<keyword evidence="9 10" id="KW-0472">Membrane</keyword>
<dbReference type="EMBL" id="CM002923">
    <property type="protein sequence ID" value="KGN61326.1"/>
    <property type="molecule type" value="Genomic_DNA"/>
</dbReference>
<keyword evidence="12" id="KW-1185">Reference proteome</keyword>
<organism evidence="11 12">
    <name type="scientific">Cucumis sativus</name>
    <name type="common">Cucumber</name>
    <dbReference type="NCBI Taxonomy" id="3659"/>
    <lineage>
        <taxon>Eukaryota</taxon>
        <taxon>Viridiplantae</taxon>
        <taxon>Streptophyta</taxon>
        <taxon>Embryophyta</taxon>
        <taxon>Tracheophyta</taxon>
        <taxon>Spermatophyta</taxon>
        <taxon>Magnoliopsida</taxon>
        <taxon>eudicotyledons</taxon>
        <taxon>Gunneridae</taxon>
        <taxon>Pentapetalae</taxon>
        <taxon>rosids</taxon>
        <taxon>fabids</taxon>
        <taxon>Cucurbitales</taxon>
        <taxon>Cucurbitaceae</taxon>
        <taxon>Benincaseae</taxon>
        <taxon>Cucumis</taxon>
    </lineage>
</organism>
<feature type="transmembrane region" description="Helical" evidence="10">
    <location>
        <begin position="133"/>
        <end position="152"/>
    </location>
</feature>
<keyword evidence="6 10" id="KW-0812">Transmembrane</keyword>
<evidence type="ECO:0000256" key="3">
    <source>
        <dbReference type="ARBA" id="ARBA00022448"/>
    </source>
</evidence>
<dbReference type="Proteomes" id="UP000029981">
    <property type="component" value="Chromosome 2"/>
</dbReference>
<dbReference type="FunFam" id="1.20.1280.290:FF:000001">
    <property type="entry name" value="Bidirectional sugar transporter SWEET"/>
    <property type="match status" value="1"/>
</dbReference>
<dbReference type="GO" id="GO:0005886">
    <property type="term" value="C:plasma membrane"/>
    <property type="evidence" value="ECO:0007669"/>
    <property type="project" value="UniProtKB-SubCell"/>
</dbReference>
<keyword evidence="7" id="KW-0677">Repeat</keyword>
<keyword evidence="8 10" id="KW-1133">Transmembrane helix</keyword>
<dbReference type="KEGG" id="csv:101218764"/>
<reference evidence="11 12" key="4">
    <citation type="journal article" date="2011" name="BMC Genomics">
        <title>RNA-Seq improves annotation of protein-coding genes in the cucumber genome.</title>
        <authorList>
            <person name="Li Z."/>
            <person name="Zhang Z."/>
            <person name="Yan P."/>
            <person name="Huang S."/>
            <person name="Fei Z."/>
            <person name="Lin K."/>
        </authorList>
    </citation>
    <scope>NUCLEOTIDE SEQUENCE [LARGE SCALE GENOMIC DNA]</scope>
    <source>
        <strain evidence="12">cv. 9930</strain>
    </source>
</reference>
<dbReference type="Gene3D" id="1.20.1280.290">
    <property type="match status" value="2"/>
</dbReference>
<proteinExistence type="inferred from homology"/>
<comment type="similarity">
    <text evidence="2 10">Belongs to the SWEET sugar transporter family.</text>
</comment>
<gene>
    <name evidence="11" type="ORF">Csa_2G083730</name>
</gene>
<dbReference type="GO" id="GO:0051119">
    <property type="term" value="F:sugar transmembrane transporter activity"/>
    <property type="evidence" value="ECO:0000318"/>
    <property type="project" value="GO_Central"/>
</dbReference>
<dbReference type="eggNOG" id="KOG1623">
    <property type="taxonomic scope" value="Eukaryota"/>
</dbReference>
<evidence type="ECO:0000256" key="10">
    <source>
        <dbReference type="RuleBase" id="RU910715"/>
    </source>
</evidence>
<dbReference type="PANTHER" id="PTHR10791:SF134">
    <property type="entry name" value="BIDIRECTIONAL SUGAR TRANSPORTER SWEET9"/>
    <property type="match status" value="1"/>
</dbReference>
<dbReference type="GO" id="GO:0012506">
    <property type="term" value="C:vesicle membrane"/>
    <property type="evidence" value="ECO:0007669"/>
    <property type="project" value="EnsemblPlants"/>
</dbReference>
<evidence type="ECO:0000256" key="1">
    <source>
        <dbReference type="ARBA" id="ARBA00004651"/>
    </source>
</evidence>